<reference evidence="1" key="1">
    <citation type="submission" date="2020-10" db="EMBL/GenBank/DDBJ databases">
        <authorList>
            <person name="Gilroy R."/>
        </authorList>
    </citation>
    <scope>NUCLEOTIDE SEQUENCE</scope>
    <source>
        <strain evidence="1">2830</strain>
    </source>
</reference>
<comment type="caution">
    <text evidence="1">The sequence shown here is derived from an EMBL/GenBank/DDBJ whole genome shotgun (WGS) entry which is preliminary data.</text>
</comment>
<organism evidence="1 2">
    <name type="scientific">Candidatus Avidehalobacter gallistercoris</name>
    <dbReference type="NCBI Taxonomy" id="2840694"/>
    <lineage>
        <taxon>Bacteria</taxon>
        <taxon>Bacillati</taxon>
        <taxon>Bacillota</taxon>
        <taxon>Clostridia</taxon>
        <taxon>Eubacteriales</taxon>
        <taxon>Peptococcaceae</taxon>
        <taxon>Peptococcaceae incertae sedis</taxon>
        <taxon>Candidatus Avidehalobacter</taxon>
    </lineage>
</organism>
<reference evidence="1" key="2">
    <citation type="journal article" date="2021" name="PeerJ">
        <title>Extensive microbial diversity within the chicken gut microbiome revealed by metagenomics and culture.</title>
        <authorList>
            <person name="Gilroy R."/>
            <person name="Ravi A."/>
            <person name="Getino M."/>
            <person name="Pursley I."/>
            <person name="Horton D.L."/>
            <person name="Alikhan N.F."/>
            <person name="Baker D."/>
            <person name="Gharbi K."/>
            <person name="Hall N."/>
            <person name="Watson M."/>
            <person name="Adriaenssens E.M."/>
            <person name="Foster-Nyarko E."/>
            <person name="Jarju S."/>
            <person name="Secka A."/>
            <person name="Antonio M."/>
            <person name="Oren A."/>
            <person name="Chaudhuri R.R."/>
            <person name="La Ragione R."/>
            <person name="Hildebrand F."/>
            <person name="Pallen M.J."/>
        </authorList>
    </citation>
    <scope>NUCLEOTIDE SEQUENCE</scope>
    <source>
        <strain evidence="1">2830</strain>
    </source>
</reference>
<evidence type="ECO:0000313" key="1">
    <source>
        <dbReference type="EMBL" id="HIU10394.1"/>
    </source>
</evidence>
<dbReference type="AlphaFoldDB" id="A0A9D1KYI7"/>
<gene>
    <name evidence="1" type="ORF">IAB00_04000</name>
</gene>
<name>A0A9D1KYI7_9FIRM</name>
<sequence>MAVYDDVVIRLAMLGYEVTDADQPAVQYQINRAERYIKNNTNLPEVPEGLFGVWVDMAAGLFLYDCKAAGKLGEGFDFSAPAKSISEGDTSVTFAGASDGAVTPEARFDALLARMINPPQDELAAYRRMKW</sequence>
<accession>A0A9D1KYI7</accession>
<proteinExistence type="predicted"/>
<evidence type="ECO:0000313" key="2">
    <source>
        <dbReference type="Proteomes" id="UP000824124"/>
    </source>
</evidence>
<dbReference type="Proteomes" id="UP000824124">
    <property type="component" value="Unassembled WGS sequence"/>
</dbReference>
<dbReference type="EMBL" id="DVMH01000021">
    <property type="protein sequence ID" value="HIU10394.1"/>
    <property type="molecule type" value="Genomic_DNA"/>
</dbReference>
<protein>
    <submittedName>
        <fullName evidence="1">Uncharacterized protein</fullName>
    </submittedName>
</protein>